<feature type="compositionally biased region" description="Low complexity" evidence="1">
    <location>
        <begin position="144"/>
        <end position="165"/>
    </location>
</feature>
<sequence>MLTYDPPTYLFVAVNDLGDKAEGWELAQRLVIRSESEKSPRRLREIREPVSRDGFTYEDVEDSPRVANTHEGESAVQENPTPNQSTAWTFLPVDPATAQPTKSARHNIRAHVAKRQHRQRREQEAKLNRTVSENEVLTRKRNGPSPSSTSPPILLSSRRSSSSRIDTLPPQPLSLLLNPSDPADQLHLYARLLSTTVPQIWTCYLHQERAHGLLFHAQFARFKG</sequence>
<evidence type="ECO:0000313" key="2">
    <source>
        <dbReference type="EMBL" id="KAK4495929.1"/>
    </source>
</evidence>
<feature type="compositionally biased region" description="Basic residues" evidence="1">
    <location>
        <begin position="103"/>
        <end position="120"/>
    </location>
</feature>
<evidence type="ECO:0000313" key="3">
    <source>
        <dbReference type="Proteomes" id="UP001305779"/>
    </source>
</evidence>
<proteinExistence type="predicted"/>
<protein>
    <submittedName>
        <fullName evidence="2">Uncharacterized protein</fullName>
    </submittedName>
</protein>
<accession>A0ABR0E3M7</accession>
<feature type="compositionally biased region" description="Polar residues" evidence="1">
    <location>
        <begin position="76"/>
        <end position="88"/>
    </location>
</feature>
<reference evidence="2 3" key="1">
    <citation type="journal article" date="2023" name="G3 (Bethesda)">
        <title>A chromosome-level genome assembly of Zasmidium syzygii isolated from banana leaves.</title>
        <authorList>
            <person name="van Westerhoven A.C."/>
            <person name="Mehrabi R."/>
            <person name="Talebi R."/>
            <person name="Steentjes M.B.F."/>
            <person name="Corcolon B."/>
            <person name="Chong P.A."/>
            <person name="Kema G.H.J."/>
            <person name="Seidl M.F."/>
        </authorList>
    </citation>
    <scope>NUCLEOTIDE SEQUENCE [LARGE SCALE GENOMIC DNA]</scope>
    <source>
        <strain evidence="2 3">P124</strain>
    </source>
</reference>
<dbReference type="Proteomes" id="UP001305779">
    <property type="component" value="Unassembled WGS sequence"/>
</dbReference>
<feature type="region of interest" description="Disordered" evidence="1">
    <location>
        <begin position="55"/>
        <end position="167"/>
    </location>
</feature>
<feature type="compositionally biased region" description="Basic and acidic residues" evidence="1">
    <location>
        <begin position="62"/>
        <end position="73"/>
    </location>
</feature>
<organism evidence="2 3">
    <name type="scientific">Zasmidium cellare</name>
    <name type="common">Wine cellar mold</name>
    <name type="synonym">Racodium cellare</name>
    <dbReference type="NCBI Taxonomy" id="395010"/>
    <lineage>
        <taxon>Eukaryota</taxon>
        <taxon>Fungi</taxon>
        <taxon>Dikarya</taxon>
        <taxon>Ascomycota</taxon>
        <taxon>Pezizomycotina</taxon>
        <taxon>Dothideomycetes</taxon>
        <taxon>Dothideomycetidae</taxon>
        <taxon>Mycosphaerellales</taxon>
        <taxon>Mycosphaerellaceae</taxon>
        <taxon>Zasmidium</taxon>
    </lineage>
</organism>
<keyword evidence="3" id="KW-1185">Reference proteome</keyword>
<dbReference type="EMBL" id="JAXOVC010000011">
    <property type="protein sequence ID" value="KAK4495929.1"/>
    <property type="molecule type" value="Genomic_DNA"/>
</dbReference>
<evidence type="ECO:0000256" key="1">
    <source>
        <dbReference type="SAM" id="MobiDB-lite"/>
    </source>
</evidence>
<name>A0ABR0E3M7_ZASCE</name>
<comment type="caution">
    <text evidence="2">The sequence shown here is derived from an EMBL/GenBank/DDBJ whole genome shotgun (WGS) entry which is preliminary data.</text>
</comment>
<gene>
    <name evidence="2" type="ORF">PRZ48_013197</name>
</gene>